<protein>
    <recommendedName>
        <fullName evidence="1">Senescence domain-containing protein</fullName>
    </recommendedName>
</protein>
<gene>
    <name evidence="2" type="ORF">LSAT_V11C500267310</name>
</gene>
<dbReference type="InterPro" id="IPR009686">
    <property type="entry name" value="Senescence/spartin_C"/>
</dbReference>
<dbReference type="GO" id="GO:0005886">
    <property type="term" value="C:plasma membrane"/>
    <property type="evidence" value="ECO:0000318"/>
    <property type="project" value="GO_Central"/>
</dbReference>
<dbReference type="AlphaFoldDB" id="A0A9R1VD55"/>
<dbReference type="PANTHER" id="PTHR21068">
    <property type="entry name" value="SPARTIN"/>
    <property type="match status" value="1"/>
</dbReference>
<sequence>MSYISHVGEEIQWPLARHEACIKLDQSNYFFSLRAPKEKEDEAMMLNYRLTFASKGQEMLLKEMDELLEHCSSFSVQKEEEKKGALDLTMVERMSPSDLKMEANKEQMEQICLGQLVKGILLCGDVTMDRLIKGNEILKLKIGPASNAAVNLELLKAIHRVNKVMKMTETVVGGLLSGVLKITGFFTSSIASSKLGKKFFKFLPEEIALTTLDGFSKIYDAFEVSGKNVMSTSSTVTTELVSHKLTVGQAQTGVQNNWTNSRAQ</sequence>
<comment type="caution">
    <text evidence="2">The sequence shown here is derived from an EMBL/GenBank/DDBJ whole genome shotgun (WGS) entry which is preliminary data.</text>
</comment>
<evidence type="ECO:0000259" key="1">
    <source>
        <dbReference type="Pfam" id="PF06911"/>
    </source>
</evidence>
<evidence type="ECO:0000313" key="3">
    <source>
        <dbReference type="Proteomes" id="UP000235145"/>
    </source>
</evidence>
<dbReference type="PANTHER" id="PTHR21068:SF43">
    <property type="entry name" value="SPARTIN"/>
    <property type="match status" value="1"/>
</dbReference>
<reference evidence="2 3" key="1">
    <citation type="journal article" date="2017" name="Nat. Commun.">
        <title>Genome assembly with in vitro proximity ligation data and whole-genome triplication in lettuce.</title>
        <authorList>
            <person name="Reyes-Chin-Wo S."/>
            <person name="Wang Z."/>
            <person name="Yang X."/>
            <person name="Kozik A."/>
            <person name="Arikit S."/>
            <person name="Song C."/>
            <person name="Xia L."/>
            <person name="Froenicke L."/>
            <person name="Lavelle D.O."/>
            <person name="Truco M.J."/>
            <person name="Xia R."/>
            <person name="Zhu S."/>
            <person name="Xu C."/>
            <person name="Xu H."/>
            <person name="Xu X."/>
            <person name="Cox K."/>
            <person name="Korf I."/>
            <person name="Meyers B.C."/>
            <person name="Michelmore R.W."/>
        </authorList>
    </citation>
    <scope>NUCLEOTIDE SEQUENCE [LARGE SCALE GENOMIC DNA]</scope>
    <source>
        <strain evidence="3">cv. Salinas</strain>
        <tissue evidence="2">Seedlings</tissue>
    </source>
</reference>
<feature type="domain" description="Senescence" evidence="1">
    <location>
        <begin position="115"/>
        <end position="244"/>
    </location>
</feature>
<dbReference type="InterPro" id="IPR045036">
    <property type="entry name" value="Spartin-like"/>
</dbReference>
<name>A0A9R1VD55_LACSA</name>
<dbReference type="EMBL" id="NBSK02000005">
    <property type="protein sequence ID" value="KAJ0202575.1"/>
    <property type="molecule type" value="Genomic_DNA"/>
</dbReference>
<organism evidence="2 3">
    <name type="scientific">Lactuca sativa</name>
    <name type="common">Garden lettuce</name>
    <dbReference type="NCBI Taxonomy" id="4236"/>
    <lineage>
        <taxon>Eukaryota</taxon>
        <taxon>Viridiplantae</taxon>
        <taxon>Streptophyta</taxon>
        <taxon>Embryophyta</taxon>
        <taxon>Tracheophyta</taxon>
        <taxon>Spermatophyta</taxon>
        <taxon>Magnoliopsida</taxon>
        <taxon>eudicotyledons</taxon>
        <taxon>Gunneridae</taxon>
        <taxon>Pentapetalae</taxon>
        <taxon>asterids</taxon>
        <taxon>campanulids</taxon>
        <taxon>Asterales</taxon>
        <taxon>Asteraceae</taxon>
        <taxon>Cichorioideae</taxon>
        <taxon>Cichorieae</taxon>
        <taxon>Lactucinae</taxon>
        <taxon>Lactuca</taxon>
    </lineage>
</organism>
<dbReference type="Proteomes" id="UP000235145">
    <property type="component" value="Unassembled WGS sequence"/>
</dbReference>
<keyword evidence="3" id="KW-1185">Reference proteome</keyword>
<evidence type="ECO:0000313" key="2">
    <source>
        <dbReference type="EMBL" id="KAJ0202575.1"/>
    </source>
</evidence>
<proteinExistence type="predicted"/>
<accession>A0A9R1VD55</accession>
<dbReference type="Pfam" id="PF06911">
    <property type="entry name" value="Senescence"/>
    <property type="match status" value="1"/>
</dbReference>